<feature type="domain" description="Transposase IS204/IS1001/IS1096/IS1165 DDE" evidence="1">
    <location>
        <begin position="1"/>
        <end position="43"/>
    </location>
</feature>
<accession>A0ABT9KQX4</accession>
<name>A0ABT9KQX4_9ACTN</name>
<dbReference type="InterPro" id="IPR002560">
    <property type="entry name" value="Transposase_DDE"/>
</dbReference>
<sequence length="53" mass="5652">MDGFTGFKTATTVELPDAVVAMDPFHVVRLAGDALDRCRRTCRSKPPVASTSG</sequence>
<dbReference type="EMBL" id="JAURUE010000001">
    <property type="protein sequence ID" value="MDP9609922.1"/>
    <property type="molecule type" value="Genomic_DNA"/>
</dbReference>
<protein>
    <submittedName>
        <fullName evidence="2">Transposase</fullName>
    </submittedName>
</protein>
<evidence type="ECO:0000313" key="3">
    <source>
        <dbReference type="Proteomes" id="UP001234880"/>
    </source>
</evidence>
<reference evidence="2 3" key="1">
    <citation type="submission" date="2023-07" db="EMBL/GenBank/DDBJ databases">
        <title>Sequencing the genomes of 1000 actinobacteria strains.</title>
        <authorList>
            <person name="Klenk H.-P."/>
        </authorList>
    </citation>
    <scope>NUCLEOTIDE SEQUENCE [LARGE SCALE GENOMIC DNA]</scope>
    <source>
        <strain evidence="2 3">DSM 41600</strain>
    </source>
</reference>
<gene>
    <name evidence="2" type="ORF">JOF35_002199</name>
</gene>
<evidence type="ECO:0000313" key="2">
    <source>
        <dbReference type="EMBL" id="MDP9609922.1"/>
    </source>
</evidence>
<evidence type="ECO:0000259" key="1">
    <source>
        <dbReference type="Pfam" id="PF01610"/>
    </source>
</evidence>
<proteinExistence type="predicted"/>
<comment type="caution">
    <text evidence="2">The sequence shown here is derived from an EMBL/GenBank/DDBJ whole genome shotgun (WGS) entry which is preliminary data.</text>
</comment>
<dbReference type="Proteomes" id="UP001234880">
    <property type="component" value="Unassembled WGS sequence"/>
</dbReference>
<organism evidence="2 3">
    <name type="scientific">Streptomyces demainii</name>
    <dbReference type="NCBI Taxonomy" id="588122"/>
    <lineage>
        <taxon>Bacteria</taxon>
        <taxon>Bacillati</taxon>
        <taxon>Actinomycetota</taxon>
        <taxon>Actinomycetes</taxon>
        <taxon>Kitasatosporales</taxon>
        <taxon>Streptomycetaceae</taxon>
        <taxon>Streptomyces</taxon>
    </lineage>
</organism>
<keyword evidence="3" id="KW-1185">Reference proteome</keyword>
<dbReference type="Pfam" id="PF01610">
    <property type="entry name" value="DDE_Tnp_ISL3"/>
    <property type="match status" value="1"/>
</dbReference>